<keyword evidence="2" id="KW-0472">Membrane</keyword>
<evidence type="ECO:0008006" key="5">
    <source>
        <dbReference type="Google" id="ProtNLM"/>
    </source>
</evidence>
<feature type="transmembrane region" description="Helical" evidence="2">
    <location>
        <begin position="28"/>
        <end position="55"/>
    </location>
</feature>
<keyword evidence="2" id="KW-0812">Transmembrane</keyword>
<keyword evidence="4" id="KW-1185">Reference proteome</keyword>
<keyword evidence="2" id="KW-1133">Transmembrane helix</keyword>
<protein>
    <recommendedName>
        <fullName evidence="5">DUF4190 domain-containing protein</fullName>
    </recommendedName>
</protein>
<reference evidence="3" key="1">
    <citation type="submission" date="2021-01" db="EMBL/GenBank/DDBJ databases">
        <title>Whole genome shotgun sequence of Planosporangium mesophilum NBRC 109066.</title>
        <authorList>
            <person name="Komaki H."/>
            <person name="Tamura T."/>
        </authorList>
    </citation>
    <scope>NUCLEOTIDE SEQUENCE</scope>
    <source>
        <strain evidence="3">NBRC 109066</strain>
    </source>
</reference>
<accession>A0A8J3TBV2</accession>
<name>A0A8J3TBV2_9ACTN</name>
<dbReference type="AlphaFoldDB" id="A0A8J3TBV2"/>
<evidence type="ECO:0000313" key="4">
    <source>
        <dbReference type="Proteomes" id="UP000599074"/>
    </source>
</evidence>
<dbReference type="RefSeq" id="WP_168116180.1">
    <property type="nucleotide sequence ID" value="NZ_BOON01000034.1"/>
</dbReference>
<evidence type="ECO:0000313" key="3">
    <source>
        <dbReference type="EMBL" id="GII24265.1"/>
    </source>
</evidence>
<dbReference type="EMBL" id="BOON01000034">
    <property type="protein sequence ID" value="GII24265.1"/>
    <property type="molecule type" value="Genomic_DNA"/>
</dbReference>
<gene>
    <name evidence="3" type="ORF">Pme01_38620</name>
</gene>
<evidence type="ECO:0000256" key="2">
    <source>
        <dbReference type="SAM" id="Phobius"/>
    </source>
</evidence>
<organism evidence="3 4">
    <name type="scientific">Planosporangium mesophilum</name>
    <dbReference type="NCBI Taxonomy" id="689768"/>
    <lineage>
        <taxon>Bacteria</taxon>
        <taxon>Bacillati</taxon>
        <taxon>Actinomycetota</taxon>
        <taxon>Actinomycetes</taxon>
        <taxon>Micromonosporales</taxon>
        <taxon>Micromonosporaceae</taxon>
        <taxon>Planosporangium</taxon>
    </lineage>
</organism>
<feature type="transmembrane region" description="Helical" evidence="2">
    <location>
        <begin position="76"/>
        <end position="108"/>
    </location>
</feature>
<dbReference type="Proteomes" id="UP000599074">
    <property type="component" value="Unassembled WGS sequence"/>
</dbReference>
<comment type="caution">
    <text evidence="3">The sequence shown here is derived from an EMBL/GenBank/DDBJ whole genome shotgun (WGS) entry which is preliminary data.</text>
</comment>
<feature type="region of interest" description="Disordered" evidence="1">
    <location>
        <begin position="1"/>
        <end position="22"/>
    </location>
</feature>
<evidence type="ECO:0000256" key="1">
    <source>
        <dbReference type="SAM" id="MobiDB-lite"/>
    </source>
</evidence>
<sequence length="117" mass="11618">MSTLAPVTEPPGRHPLDPDPAPSTKAGAVLALGIAAALTGVMIGGLVPATIALVLAREVRADLRAAGGFLLGSRRLRIGVALAWAGIVLAAAALVVAGIAGLLTFAAYGRDYAPTVN</sequence>
<proteinExistence type="predicted"/>